<proteinExistence type="predicted"/>
<gene>
    <name evidence="1" type="ORF">CNECB9_4850013</name>
</gene>
<organism evidence="1">
    <name type="scientific">Cupriavidus necator</name>
    <name type="common">Alcaligenes eutrophus</name>
    <name type="synonym">Ralstonia eutropha</name>
    <dbReference type="NCBI Taxonomy" id="106590"/>
    <lineage>
        <taxon>Bacteria</taxon>
        <taxon>Pseudomonadati</taxon>
        <taxon>Pseudomonadota</taxon>
        <taxon>Betaproteobacteria</taxon>
        <taxon>Burkholderiales</taxon>
        <taxon>Burkholderiaceae</taxon>
        <taxon>Cupriavidus</taxon>
    </lineage>
</organism>
<name>A0A1K0IZG8_CUPNE</name>
<protein>
    <submittedName>
        <fullName evidence="1">Endonuclease DDE</fullName>
    </submittedName>
</protein>
<accession>A0A1K0IZG8</accession>
<keyword evidence="1" id="KW-0540">Nuclease</keyword>
<keyword evidence="1" id="KW-0255">Endonuclease</keyword>
<dbReference type="AlphaFoldDB" id="A0A1K0IZG8"/>
<dbReference type="EMBL" id="FMSH01000429">
    <property type="protein sequence ID" value="SCU88837.1"/>
    <property type="molecule type" value="Genomic_DNA"/>
</dbReference>
<sequence>MHFTPTSASWLNMVERFFRDLTESQLRRAVLRSIPELVSTIEQYIDKHNRDPKPFIWTAKASDILAKVTRARAKLNKMQSV</sequence>
<dbReference type="GO" id="GO:0004519">
    <property type="term" value="F:endonuclease activity"/>
    <property type="evidence" value="ECO:0007669"/>
    <property type="project" value="UniProtKB-KW"/>
</dbReference>
<evidence type="ECO:0000313" key="1">
    <source>
        <dbReference type="EMBL" id="SCU88837.1"/>
    </source>
</evidence>
<reference evidence="1" key="1">
    <citation type="submission" date="2016-09" db="EMBL/GenBank/DDBJ databases">
        <authorList>
            <person name="Capua I."/>
            <person name="De Benedictis P."/>
            <person name="Joannis T."/>
            <person name="Lombin L.H."/>
            <person name="Cattoli G."/>
        </authorList>
    </citation>
    <scope>NUCLEOTIDE SEQUENCE</scope>
    <source>
        <strain evidence="1">B9</strain>
    </source>
</reference>
<keyword evidence="1" id="KW-0378">Hydrolase</keyword>